<dbReference type="EMBL" id="ML002510">
    <property type="protein sequence ID" value="RKP37318.1"/>
    <property type="molecule type" value="Genomic_DNA"/>
</dbReference>
<gene>
    <name evidence="2" type="ORF">BJ085DRAFT_31454</name>
</gene>
<dbReference type="Proteomes" id="UP000268162">
    <property type="component" value="Unassembled WGS sequence"/>
</dbReference>
<dbReference type="AlphaFoldDB" id="A0A4P9ZVL3"/>
<feature type="region of interest" description="Disordered" evidence="1">
    <location>
        <begin position="19"/>
        <end position="64"/>
    </location>
</feature>
<protein>
    <submittedName>
        <fullName evidence="2">Uncharacterized protein</fullName>
    </submittedName>
</protein>
<evidence type="ECO:0000313" key="2">
    <source>
        <dbReference type="EMBL" id="RKP37318.1"/>
    </source>
</evidence>
<feature type="compositionally biased region" description="Polar residues" evidence="1">
    <location>
        <begin position="39"/>
        <end position="64"/>
    </location>
</feature>
<proteinExistence type="predicted"/>
<reference evidence="3" key="1">
    <citation type="journal article" date="2018" name="Nat. Microbiol.">
        <title>Leveraging single-cell genomics to expand the fungal tree of life.</title>
        <authorList>
            <person name="Ahrendt S.R."/>
            <person name="Quandt C.A."/>
            <person name="Ciobanu D."/>
            <person name="Clum A."/>
            <person name="Salamov A."/>
            <person name="Andreopoulos B."/>
            <person name="Cheng J.F."/>
            <person name="Woyke T."/>
            <person name="Pelin A."/>
            <person name="Henrissat B."/>
            <person name="Reynolds N.K."/>
            <person name="Benny G.L."/>
            <person name="Smith M.E."/>
            <person name="James T.Y."/>
            <person name="Grigoriev I.V."/>
        </authorList>
    </citation>
    <scope>NUCLEOTIDE SEQUENCE [LARGE SCALE GENOMIC DNA]</scope>
    <source>
        <strain evidence="3">RSA 468</strain>
    </source>
</reference>
<sequence length="136" mass="14579">MGSYFNGDKYLDNPQLVRDRHANSRPNSPAAEVTPPYLSASSSTSAGAVNNGLGLSNISPPDTQFQDSIRAATLPDTHSIDVPNFSGRALGEGEALHELLKNLARGSRALLLTQSRELAKLNFTYSPIAKDTNAMH</sequence>
<name>A0A4P9ZVL3_9FUNG</name>
<evidence type="ECO:0000256" key="1">
    <source>
        <dbReference type="SAM" id="MobiDB-lite"/>
    </source>
</evidence>
<keyword evidence="3" id="KW-1185">Reference proteome</keyword>
<evidence type="ECO:0000313" key="3">
    <source>
        <dbReference type="Proteomes" id="UP000268162"/>
    </source>
</evidence>
<accession>A0A4P9ZVL3</accession>
<organism evidence="2 3">
    <name type="scientific">Dimargaris cristalligena</name>
    <dbReference type="NCBI Taxonomy" id="215637"/>
    <lineage>
        <taxon>Eukaryota</taxon>
        <taxon>Fungi</taxon>
        <taxon>Fungi incertae sedis</taxon>
        <taxon>Zoopagomycota</taxon>
        <taxon>Kickxellomycotina</taxon>
        <taxon>Dimargaritomycetes</taxon>
        <taxon>Dimargaritales</taxon>
        <taxon>Dimargaritaceae</taxon>
        <taxon>Dimargaris</taxon>
    </lineage>
</organism>